<evidence type="ECO:0000256" key="4">
    <source>
        <dbReference type="SAM" id="SignalP"/>
    </source>
</evidence>
<feature type="signal peptide" evidence="4">
    <location>
        <begin position="1"/>
        <end position="21"/>
    </location>
</feature>
<comment type="similarity">
    <text evidence="1">Belongs to the sel-1 family.</text>
</comment>
<gene>
    <name evidence="5" type="primary">HRD3</name>
    <name evidence="5" type="ORF">CspeluHIS016_0101140</name>
</gene>
<keyword evidence="3" id="KW-0472">Membrane</keyword>
<feature type="chain" id="PRO_5042273998" description="HCP-like protein" evidence="4">
    <location>
        <begin position="22"/>
        <end position="861"/>
    </location>
</feature>
<evidence type="ECO:0000313" key="6">
    <source>
        <dbReference type="Proteomes" id="UP001222932"/>
    </source>
</evidence>
<dbReference type="Gene3D" id="1.25.40.10">
    <property type="entry name" value="Tetratricopeptide repeat domain"/>
    <property type="match status" value="3"/>
</dbReference>
<dbReference type="InterPro" id="IPR011990">
    <property type="entry name" value="TPR-like_helical_dom_sf"/>
</dbReference>
<protein>
    <recommendedName>
        <fullName evidence="7">HCP-like protein</fullName>
    </recommendedName>
</protein>
<accession>A0AAD3Y8X5</accession>
<keyword evidence="4" id="KW-0732">Signal</keyword>
<dbReference type="Pfam" id="PF08238">
    <property type="entry name" value="Sel1"/>
    <property type="match status" value="6"/>
</dbReference>
<dbReference type="AlphaFoldDB" id="A0AAD3Y8X5"/>
<feature type="region of interest" description="Disordered" evidence="2">
    <location>
        <begin position="26"/>
        <end position="48"/>
    </location>
</feature>
<dbReference type="EMBL" id="BTCM01000001">
    <property type="protein sequence ID" value="GMK53528.1"/>
    <property type="molecule type" value="Genomic_DNA"/>
</dbReference>
<keyword evidence="6" id="KW-1185">Reference proteome</keyword>
<keyword evidence="3" id="KW-0812">Transmembrane</keyword>
<dbReference type="SMART" id="SM00671">
    <property type="entry name" value="SEL1"/>
    <property type="match status" value="8"/>
</dbReference>
<dbReference type="Proteomes" id="UP001222932">
    <property type="component" value="Unassembled WGS sequence"/>
</dbReference>
<dbReference type="SUPFAM" id="SSF81901">
    <property type="entry name" value="HCP-like"/>
    <property type="match status" value="3"/>
</dbReference>
<dbReference type="InterPro" id="IPR006597">
    <property type="entry name" value="Sel1-like"/>
</dbReference>
<reference evidence="5" key="1">
    <citation type="journal article" date="2023" name="BMC Genomics">
        <title>Chromosome-level genome assemblies of Cutaneotrichosporon spp. (Trichosporonales, Basidiomycota) reveal imbalanced evolution between nucleotide sequences and chromosome synteny.</title>
        <authorList>
            <person name="Kobayashi Y."/>
            <person name="Kayamori A."/>
            <person name="Aoki K."/>
            <person name="Shiwa Y."/>
            <person name="Matsutani M."/>
            <person name="Fujita N."/>
            <person name="Sugita T."/>
            <person name="Iwasaki W."/>
            <person name="Tanaka N."/>
            <person name="Takashima M."/>
        </authorList>
    </citation>
    <scope>NUCLEOTIDE SEQUENCE</scope>
    <source>
        <strain evidence="5">HIS016</strain>
    </source>
</reference>
<dbReference type="PANTHER" id="PTHR11102">
    <property type="entry name" value="SEL-1-LIKE PROTEIN"/>
    <property type="match status" value="1"/>
</dbReference>
<evidence type="ECO:0000256" key="2">
    <source>
        <dbReference type="SAM" id="MobiDB-lite"/>
    </source>
</evidence>
<feature type="transmembrane region" description="Helical" evidence="3">
    <location>
        <begin position="825"/>
        <end position="844"/>
    </location>
</feature>
<organism evidence="5 6">
    <name type="scientific">Cutaneotrichosporon spelunceum</name>
    <dbReference type="NCBI Taxonomy" id="1672016"/>
    <lineage>
        <taxon>Eukaryota</taxon>
        <taxon>Fungi</taxon>
        <taxon>Dikarya</taxon>
        <taxon>Basidiomycota</taxon>
        <taxon>Agaricomycotina</taxon>
        <taxon>Tremellomycetes</taxon>
        <taxon>Trichosporonales</taxon>
        <taxon>Trichosporonaceae</taxon>
        <taxon>Cutaneotrichosporon</taxon>
    </lineage>
</organism>
<dbReference type="PANTHER" id="PTHR11102:SF147">
    <property type="entry name" value="SEL1L ADAPTOR SUBUNIT OF ERAD E3 UBIQUITIN LIGASE"/>
    <property type="match status" value="1"/>
</dbReference>
<evidence type="ECO:0000256" key="1">
    <source>
        <dbReference type="ARBA" id="ARBA00038101"/>
    </source>
</evidence>
<dbReference type="InterPro" id="IPR050767">
    <property type="entry name" value="Sel1_AlgK"/>
</dbReference>
<feature type="compositionally biased region" description="Basic and acidic residues" evidence="2">
    <location>
        <begin position="39"/>
        <end position="48"/>
    </location>
</feature>
<evidence type="ECO:0000256" key="3">
    <source>
        <dbReference type="SAM" id="Phobius"/>
    </source>
</evidence>
<name>A0AAD3Y8X5_9TREE</name>
<evidence type="ECO:0000313" key="5">
    <source>
        <dbReference type="EMBL" id="GMK53528.1"/>
    </source>
</evidence>
<keyword evidence="3" id="KW-1133">Transmembrane helix</keyword>
<dbReference type="GO" id="GO:0036503">
    <property type="term" value="P:ERAD pathway"/>
    <property type="evidence" value="ECO:0007669"/>
    <property type="project" value="TreeGrafter"/>
</dbReference>
<sequence length="861" mass="95616">MITRKLILLLALVFAFAVVLAEPTELTTEPKPAEGTQAAEHDDVDVPEKPDPCASVFTAYEILKSLHPSRYAHLSKKLGGAAHTRRLPDQLGWSSHGPISSALRISSRLAAQLNPLNLITKIQSRRPKGRQRISASTRDRIERVFAALDDAEDKGCPQALALRADILLFPPSRGIKQDLPAAYDLYKRYLDLTSDSHAQFIVGFFHATGVGGVERDQGLATLYYTFAALQGYQPAQMAMGYRYWAGVGVKEDCLAALDFYENAGKKAYDTYVAGPPGGETLLLSPSRISDRLGGVFGPHATWSLTGFNVHYMTVKAIKALARGESEPDILEYLKYNSDHGQLHYTWRLGHNYYCGSMFPHAAGGISSGAEEIGEIPQSFDEARKYFLTVARQMWPVDFDANGKVGLRKQMNEERRKELNEPAMLAASFLGRMCMRGEGAKQDFKLARLWYERAATLGDREAHNGLGIIYRDGLGVKKDREKALKYFEASAGLDLPDAEINVGKMLLDKGDSRRAAQYFVHAVQHGSPFEAFYHLAVLHEESAHAPPEKRSPGACGVAVGYYKLVSEVGAWDDDYIGEANRAWGRGEEDNALLGWWIAAEMGYEIGQNNVAFMLNRGSTHFGHPIPADTELMLWTRSAAQGNADAMVMVGDSYYQGQPNSTDANVTESSPDYPRAFGYYQTASEKRNPMAYWNLGYMYENGLGVKRDWHMAKRNYDMAVGVSPTDAYLPWVLSMTKLYLRSWWTDVVTNGDVPGLSLFDDAEHKPGLWEGAKRLFTGAPAAERQDHRRGREHGDEHEHNDDEYDDYSAAGWEGNDGHGDVDDIDDLAENLVILGVTALIMFLLWLRQRWGQQGAQQAGRAAA</sequence>
<comment type="caution">
    <text evidence="5">The sequence shown here is derived from an EMBL/GenBank/DDBJ whole genome shotgun (WGS) entry which is preliminary data.</text>
</comment>
<proteinExistence type="inferred from homology"/>
<reference evidence="5" key="2">
    <citation type="submission" date="2023-06" db="EMBL/GenBank/DDBJ databases">
        <authorList>
            <person name="Kobayashi Y."/>
            <person name="Kayamori A."/>
            <person name="Aoki K."/>
            <person name="Shiwa Y."/>
            <person name="Fujita N."/>
            <person name="Sugita T."/>
            <person name="Iwasaki W."/>
            <person name="Tanaka N."/>
            <person name="Takashima M."/>
        </authorList>
    </citation>
    <scope>NUCLEOTIDE SEQUENCE</scope>
    <source>
        <strain evidence="5">HIS016</strain>
    </source>
</reference>
<evidence type="ECO:0008006" key="7">
    <source>
        <dbReference type="Google" id="ProtNLM"/>
    </source>
</evidence>
<dbReference type="GO" id="GO:0005789">
    <property type="term" value="C:endoplasmic reticulum membrane"/>
    <property type="evidence" value="ECO:0007669"/>
    <property type="project" value="TreeGrafter"/>
</dbReference>
<feature type="region of interest" description="Disordered" evidence="2">
    <location>
        <begin position="778"/>
        <end position="810"/>
    </location>
</feature>